<evidence type="ECO:0008006" key="4">
    <source>
        <dbReference type="Google" id="ProtNLM"/>
    </source>
</evidence>
<name>E6UFY6_RUMA7</name>
<dbReference type="HOGENOM" id="CLU_833898_0_0_9"/>
<dbReference type="AlphaFoldDB" id="E6UFY6"/>
<dbReference type="Proteomes" id="UP000006919">
    <property type="component" value="Chromosome"/>
</dbReference>
<protein>
    <recommendedName>
        <fullName evidence="4">PH domain-containing protein</fullName>
    </recommendedName>
</protein>
<proteinExistence type="predicted"/>
<dbReference type="KEGG" id="ral:Rumal_3197"/>
<dbReference type="OrthoDB" id="9937796at2"/>
<evidence type="ECO:0000313" key="2">
    <source>
        <dbReference type="EMBL" id="ADU23660.1"/>
    </source>
</evidence>
<feature type="transmembrane region" description="Helical" evidence="1">
    <location>
        <begin position="41"/>
        <end position="62"/>
    </location>
</feature>
<gene>
    <name evidence="2" type="ordered locus">Rumal_3197</name>
</gene>
<feature type="transmembrane region" description="Helical" evidence="1">
    <location>
        <begin position="12"/>
        <end position="35"/>
    </location>
</feature>
<keyword evidence="1" id="KW-0472">Membrane</keyword>
<dbReference type="RefSeq" id="WP_013499766.1">
    <property type="nucleotide sequence ID" value="NC_014833.1"/>
</dbReference>
<reference evidence="2 3" key="1">
    <citation type="journal article" date="2011" name="J. Bacteriol.">
        <title>Complete genome of the cellulolytic ruminal bacterium Ruminococcus albus 7.</title>
        <authorList>
            <person name="Suen G."/>
            <person name="Stevenson D.M."/>
            <person name="Bruce D.C."/>
            <person name="Chertkov O."/>
            <person name="Copeland A."/>
            <person name="Cheng J.F."/>
            <person name="Detter C."/>
            <person name="Detter J.C."/>
            <person name="Goodwin L.A."/>
            <person name="Han C.S."/>
            <person name="Hauser L.J."/>
            <person name="Ivanova N.N."/>
            <person name="Kyrpides N.C."/>
            <person name="Land M.L."/>
            <person name="Lapidus A."/>
            <person name="Lucas S."/>
            <person name="Ovchinnikova G."/>
            <person name="Pitluck S."/>
            <person name="Tapia R."/>
            <person name="Woyke T."/>
            <person name="Boyum J."/>
            <person name="Mead D."/>
            <person name="Weimer P.J."/>
        </authorList>
    </citation>
    <scope>NUCLEOTIDE SEQUENCE [LARGE SCALE GENOMIC DNA]</scope>
    <source>
        <strain evidence="3">ATCC 27210 / DSM 20455 / JCM 14654 / NCDO 2250 / 7</strain>
    </source>
</reference>
<dbReference type="STRING" id="697329.Rumal_3197"/>
<evidence type="ECO:0000313" key="3">
    <source>
        <dbReference type="Proteomes" id="UP000006919"/>
    </source>
</evidence>
<evidence type="ECO:0000256" key="1">
    <source>
        <dbReference type="SAM" id="Phobius"/>
    </source>
</evidence>
<sequence length="333" mass="38438" precursor="true">MKRKYEFKGRGRWTTVVSVILFIPLMVWFVLAAVYDSVAAMGLWLLTLICFIAIDLTIPCYYDAGDTSVTFSILGKKTRIDYCDIQSVEISYSENRTSVDKTITFVFPFEKLVIQTYTKRYVFCAKLRDFSGRGCMAELKDYIDERIGLKEYISSICPEDVQISNGIKGKFRHTSLAIYLFTLPMLGSLFLAEYAVIAEIPYSEFGLYLGIFLLSCIGLLLSLYAPFRFEADESSVVFKELIPPRKRRIYYSDIKSIELTREYINSRGESRIEETIIFHLSGGSVRYTQDNIGIDLRKCSDQLSEIRDELNNSLFSHLKRYIESKMEYPKEVN</sequence>
<organism evidence="2 3">
    <name type="scientific">Ruminococcus albus (strain ATCC 27210 / DSM 20455 / JCM 14654 / NCDO 2250 / 7)</name>
    <dbReference type="NCBI Taxonomy" id="697329"/>
    <lineage>
        <taxon>Bacteria</taxon>
        <taxon>Bacillati</taxon>
        <taxon>Bacillota</taxon>
        <taxon>Clostridia</taxon>
        <taxon>Eubacteriales</taxon>
        <taxon>Oscillospiraceae</taxon>
        <taxon>Ruminococcus</taxon>
    </lineage>
</organism>
<feature type="transmembrane region" description="Helical" evidence="1">
    <location>
        <begin position="207"/>
        <end position="225"/>
    </location>
</feature>
<keyword evidence="1" id="KW-0812">Transmembrane</keyword>
<keyword evidence="1" id="KW-1133">Transmembrane helix</keyword>
<feature type="transmembrane region" description="Helical" evidence="1">
    <location>
        <begin position="176"/>
        <end position="195"/>
    </location>
</feature>
<accession>E6UFY6</accession>
<dbReference type="EMBL" id="CP002403">
    <property type="protein sequence ID" value="ADU23660.1"/>
    <property type="molecule type" value="Genomic_DNA"/>
</dbReference>